<evidence type="ECO:0000256" key="1">
    <source>
        <dbReference type="SAM" id="MobiDB-lite"/>
    </source>
</evidence>
<proteinExistence type="predicted"/>
<dbReference type="PATRIC" id="fig|1348663.4.peg.6646"/>
<feature type="compositionally biased region" description="Basic residues" evidence="1">
    <location>
        <begin position="171"/>
        <end position="182"/>
    </location>
</feature>
<dbReference type="Proteomes" id="UP000027178">
    <property type="component" value="Unassembled WGS sequence"/>
</dbReference>
<dbReference type="Gene3D" id="3.40.640.10">
    <property type="entry name" value="Type I PLP-dependent aspartate aminotransferase-like (Major domain)"/>
    <property type="match status" value="1"/>
</dbReference>
<evidence type="ECO:0000313" key="3">
    <source>
        <dbReference type="Proteomes" id="UP000027178"/>
    </source>
</evidence>
<name>A0A066YNB8_9ACTN</name>
<sequence>MLIEDDHGHGMVDQPFQSLASDGRGGTTVTHWALVRSAAKALGPDLRVAVFTGDADTVARVLGRQRLDAGWVSHLLQRAVLELRRTDAAPAATVAAAYRARRDALLTALAAHGVRAHGESGVNVWVPVPDETAAVAALLHRGWVVAPGARFRLTSRPPSGSASPACTPPRPRPRRRDRRRPQQPRPRLPDHLMRIRLERLRPGLPVLAEVRTPYGPAVARWRGGPAGPPGEHQVEWTVDEDHATVRPADRPGPEIRIEGGLLVLVGEFDGEALRLGDALLLLDLPGRPPGPLELTVPHEHAELYPYET</sequence>
<dbReference type="HOGENOM" id="CLU_902496_0_0_11"/>
<feature type="region of interest" description="Disordered" evidence="1">
    <location>
        <begin position="152"/>
        <end position="191"/>
    </location>
</feature>
<organism evidence="2 3">
    <name type="scientific">Kitasatospora cheerisanensis KCTC 2395</name>
    <dbReference type="NCBI Taxonomy" id="1348663"/>
    <lineage>
        <taxon>Bacteria</taxon>
        <taxon>Bacillati</taxon>
        <taxon>Actinomycetota</taxon>
        <taxon>Actinomycetes</taxon>
        <taxon>Kitasatosporales</taxon>
        <taxon>Streptomycetaceae</taxon>
        <taxon>Kitasatospora</taxon>
    </lineage>
</organism>
<gene>
    <name evidence="2" type="ORF">KCH_68660</name>
</gene>
<dbReference type="AlphaFoldDB" id="A0A066YNB8"/>
<dbReference type="eggNOG" id="COG1167">
    <property type="taxonomic scope" value="Bacteria"/>
</dbReference>
<dbReference type="InterPro" id="IPR015424">
    <property type="entry name" value="PyrdxlP-dep_Trfase"/>
</dbReference>
<accession>A0A066YNB8</accession>
<dbReference type="SUPFAM" id="SSF53383">
    <property type="entry name" value="PLP-dependent transferases"/>
    <property type="match status" value="1"/>
</dbReference>
<keyword evidence="3" id="KW-1185">Reference proteome</keyword>
<comment type="caution">
    <text evidence="2">The sequence shown here is derived from an EMBL/GenBank/DDBJ whole genome shotgun (WGS) entry which is preliminary data.</text>
</comment>
<dbReference type="EMBL" id="JNBY01000145">
    <property type="protein sequence ID" value="KDN81419.1"/>
    <property type="molecule type" value="Genomic_DNA"/>
</dbReference>
<reference evidence="2 3" key="1">
    <citation type="submission" date="2014-05" db="EMBL/GenBank/DDBJ databases">
        <title>Draft Genome Sequence of Kitasatospora cheerisanensis KCTC 2395.</title>
        <authorList>
            <person name="Nam D.H."/>
        </authorList>
    </citation>
    <scope>NUCLEOTIDE SEQUENCE [LARGE SCALE GENOMIC DNA]</scope>
    <source>
        <strain evidence="2 3">KCTC 2395</strain>
    </source>
</reference>
<dbReference type="InterPro" id="IPR015421">
    <property type="entry name" value="PyrdxlP-dep_Trfase_major"/>
</dbReference>
<protein>
    <submittedName>
        <fullName evidence="2">GntR family transcriptional regulator</fullName>
    </submittedName>
</protein>
<evidence type="ECO:0000313" key="2">
    <source>
        <dbReference type="EMBL" id="KDN81419.1"/>
    </source>
</evidence>